<dbReference type="Gene3D" id="1.10.443.10">
    <property type="entry name" value="Intergrase catalytic core"/>
    <property type="match status" value="1"/>
</dbReference>
<dbReference type="InterPro" id="IPR010998">
    <property type="entry name" value="Integrase_recombinase_N"/>
</dbReference>
<comment type="similarity">
    <text evidence="1">Belongs to the 'phage' integrase family.</text>
</comment>
<keyword evidence="3 5" id="KW-0238">DNA-binding</keyword>
<dbReference type="EMBL" id="AP026709">
    <property type="protein sequence ID" value="BDQ38475.1"/>
    <property type="molecule type" value="Genomic_DNA"/>
</dbReference>
<dbReference type="CDD" id="cd00796">
    <property type="entry name" value="INT_Rci_Hp1_C"/>
    <property type="match status" value="1"/>
</dbReference>
<dbReference type="InterPro" id="IPR050808">
    <property type="entry name" value="Phage_Integrase"/>
</dbReference>
<feature type="domain" description="Tyr recombinase" evidence="6">
    <location>
        <begin position="203"/>
        <end position="383"/>
    </location>
</feature>
<evidence type="ECO:0000259" key="7">
    <source>
        <dbReference type="PROSITE" id="PS51900"/>
    </source>
</evidence>
<keyword evidence="9" id="KW-1185">Reference proteome</keyword>
<dbReference type="RefSeq" id="WP_281760972.1">
    <property type="nucleotide sequence ID" value="NZ_AP026709.1"/>
</dbReference>
<dbReference type="Gene3D" id="1.10.150.130">
    <property type="match status" value="1"/>
</dbReference>
<dbReference type="Pfam" id="PF00589">
    <property type="entry name" value="Phage_integrase"/>
    <property type="match status" value="1"/>
</dbReference>
<dbReference type="InterPro" id="IPR011010">
    <property type="entry name" value="DNA_brk_join_enz"/>
</dbReference>
<evidence type="ECO:0000256" key="1">
    <source>
        <dbReference type="ARBA" id="ARBA00008857"/>
    </source>
</evidence>
<dbReference type="PANTHER" id="PTHR30629:SF2">
    <property type="entry name" value="PROPHAGE INTEGRASE INTS-RELATED"/>
    <property type="match status" value="1"/>
</dbReference>
<dbReference type="SUPFAM" id="SSF56349">
    <property type="entry name" value="DNA breaking-rejoining enzymes"/>
    <property type="match status" value="1"/>
</dbReference>
<keyword evidence="4" id="KW-0233">DNA recombination</keyword>
<evidence type="ECO:0000313" key="8">
    <source>
        <dbReference type="EMBL" id="BDQ38475.1"/>
    </source>
</evidence>
<evidence type="ECO:0008006" key="10">
    <source>
        <dbReference type="Google" id="ProtNLM"/>
    </source>
</evidence>
<evidence type="ECO:0000256" key="3">
    <source>
        <dbReference type="ARBA" id="ARBA00023125"/>
    </source>
</evidence>
<dbReference type="InterPro" id="IPR004107">
    <property type="entry name" value="Integrase_SAM-like_N"/>
</dbReference>
<dbReference type="InterPro" id="IPR013762">
    <property type="entry name" value="Integrase-like_cat_sf"/>
</dbReference>
<dbReference type="PROSITE" id="PS51900">
    <property type="entry name" value="CB"/>
    <property type="match status" value="1"/>
</dbReference>
<feature type="domain" description="Core-binding (CB)" evidence="7">
    <location>
        <begin position="95"/>
        <end position="181"/>
    </location>
</feature>
<evidence type="ECO:0000313" key="9">
    <source>
        <dbReference type="Proteomes" id="UP001317742"/>
    </source>
</evidence>
<evidence type="ECO:0000256" key="2">
    <source>
        <dbReference type="ARBA" id="ARBA00022908"/>
    </source>
</evidence>
<protein>
    <recommendedName>
        <fullName evidence="10">Site-specific integrase</fullName>
    </recommendedName>
</protein>
<name>A0ABM8B3T4_9BACT</name>
<dbReference type="PROSITE" id="PS51898">
    <property type="entry name" value="TYR_RECOMBINASE"/>
    <property type="match status" value="1"/>
</dbReference>
<dbReference type="Pfam" id="PF14659">
    <property type="entry name" value="Phage_int_SAM_3"/>
    <property type="match status" value="1"/>
</dbReference>
<sequence>MSKKWFNSKKFTGIRWQQHPTRKHGIRFDRKFGYRFMFQGIQFEGFLGWETEGWSEKDTYLKRQFYLENAKNGIGPTSLKDEEQQSRAAVLAEKSKETSFEDYFNNRYLPEARTRKKESSIRCEKQHLRDWISPQLSGKPMHSITPDDIEQIKLAILDKGRAPRTAQHVLAVFRLVWNHARKRNVVETDSPTRAIEIGKINNQRTRFLKPKEAQKLLDTVKDLDEKAYSLTVAALYTGARLGELTGLTWSAIDLEEDTKSITLLHTKTGKPRVLPIASPLHHILKATPQGNADELVFTNSKGEKWREAPWGFRQAIKDLKLNEGRTDKREWICFHSLRHTSASMMLAAGVDIRTIQSHFGWSTLAMLQRYTHALDESKRAAVDSLEKALATKSGGKVIPFKKAANKSCS</sequence>
<dbReference type="PANTHER" id="PTHR30629">
    <property type="entry name" value="PROPHAGE INTEGRASE"/>
    <property type="match status" value="1"/>
</dbReference>
<accession>A0ABM8B3T4</accession>
<dbReference type="Proteomes" id="UP001317742">
    <property type="component" value="Chromosome"/>
</dbReference>
<reference evidence="8 9" key="1">
    <citation type="submission" date="2022-08" db="EMBL/GenBank/DDBJ databases">
        <title>Genome Sequence of the sulphate-reducing bacterium, Pseudodesulfovibrio sp. SYK.</title>
        <authorList>
            <person name="Kondo R."/>
            <person name="Kataoka T."/>
        </authorList>
    </citation>
    <scope>NUCLEOTIDE SEQUENCE [LARGE SCALE GENOMIC DNA]</scope>
    <source>
        <strain evidence="8 9">SYK</strain>
    </source>
</reference>
<keyword evidence="2" id="KW-0229">DNA integration</keyword>
<proteinExistence type="inferred from homology"/>
<evidence type="ECO:0000259" key="6">
    <source>
        <dbReference type="PROSITE" id="PS51898"/>
    </source>
</evidence>
<organism evidence="8 9">
    <name type="scientific">Pseudodesulfovibrio nedwellii</name>
    <dbReference type="NCBI Taxonomy" id="2973072"/>
    <lineage>
        <taxon>Bacteria</taxon>
        <taxon>Pseudomonadati</taxon>
        <taxon>Thermodesulfobacteriota</taxon>
        <taxon>Desulfovibrionia</taxon>
        <taxon>Desulfovibrionales</taxon>
        <taxon>Desulfovibrionaceae</taxon>
    </lineage>
</organism>
<dbReference type="InterPro" id="IPR044068">
    <property type="entry name" value="CB"/>
</dbReference>
<dbReference type="InterPro" id="IPR002104">
    <property type="entry name" value="Integrase_catalytic"/>
</dbReference>
<gene>
    <name evidence="8" type="ORF">SYK_28350</name>
</gene>
<evidence type="ECO:0000256" key="4">
    <source>
        <dbReference type="ARBA" id="ARBA00023172"/>
    </source>
</evidence>
<evidence type="ECO:0000256" key="5">
    <source>
        <dbReference type="PROSITE-ProRule" id="PRU01248"/>
    </source>
</evidence>